<reference evidence="3 4" key="1">
    <citation type="journal article" date="2016" name="Genome Announc.">
        <title>Draft Genome Sequence of Planomonospora sphaerica JCM9374, a Rare Actinomycete.</title>
        <authorList>
            <person name="Dohra H."/>
            <person name="Suzuki T."/>
            <person name="Inoue Y."/>
            <person name="Kodani S."/>
        </authorList>
    </citation>
    <scope>NUCLEOTIDE SEQUENCE [LARGE SCALE GENOMIC DNA]</scope>
    <source>
        <strain evidence="3 4">JCM 9374</strain>
    </source>
</reference>
<accession>A0A171CCD9</accession>
<dbReference type="GO" id="GO:0008168">
    <property type="term" value="F:methyltransferase activity"/>
    <property type="evidence" value="ECO:0007669"/>
    <property type="project" value="UniProtKB-KW"/>
</dbReference>
<organism evidence="3 4">
    <name type="scientific">Planomonospora sphaerica</name>
    <dbReference type="NCBI Taxonomy" id="161355"/>
    <lineage>
        <taxon>Bacteria</taxon>
        <taxon>Bacillati</taxon>
        <taxon>Actinomycetota</taxon>
        <taxon>Actinomycetes</taxon>
        <taxon>Streptosporangiales</taxon>
        <taxon>Streptosporangiaceae</taxon>
        <taxon>Planomonospora</taxon>
    </lineage>
</organism>
<keyword evidence="1" id="KW-0812">Transmembrane</keyword>
<evidence type="ECO:0000256" key="2">
    <source>
        <dbReference type="SAM" id="SignalP"/>
    </source>
</evidence>
<dbReference type="Pfam" id="PF13578">
    <property type="entry name" value="Methyltransf_24"/>
    <property type="match status" value="1"/>
</dbReference>
<dbReference type="Gene3D" id="3.40.50.150">
    <property type="entry name" value="Vaccinia Virus protein VP39"/>
    <property type="match status" value="1"/>
</dbReference>
<keyword evidence="3" id="KW-0808">Transferase</keyword>
<keyword evidence="3" id="KW-0489">Methyltransferase</keyword>
<dbReference type="GO" id="GO:0032259">
    <property type="term" value="P:methylation"/>
    <property type="evidence" value="ECO:0007669"/>
    <property type="project" value="UniProtKB-KW"/>
</dbReference>
<dbReference type="InterPro" id="IPR029063">
    <property type="entry name" value="SAM-dependent_MTases_sf"/>
</dbReference>
<evidence type="ECO:0000256" key="1">
    <source>
        <dbReference type="SAM" id="Phobius"/>
    </source>
</evidence>
<dbReference type="SUPFAM" id="SSF53335">
    <property type="entry name" value="S-adenosyl-L-methionine-dependent methyltransferases"/>
    <property type="match status" value="1"/>
</dbReference>
<evidence type="ECO:0000313" key="3">
    <source>
        <dbReference type="EMBL" id="GAT66500.1"/>
    </source>
</evidence>
<sequence>MRVPPVRCSSRSALLSAGAVQAALAAAYGLGAIGQRPFLSLFSVVATATVLAVFARTGAILRRTDRNTDRIQRLHEELYRVERRTASWEELGESRHEECLRAVSDSRARMEQEFRLVEKRFSSLDRAVHDTHAQTEAFVDLRALVQPRAPLPALGGWAASAGVLRPMIGWILDNGPKTIVECGSGSSSVWLGYIAERTGSAVVALEHDADHARATRELVRAHGLSDVVEVRLAPLEEWESGGETWRWYARDALAGLAEIGLIFVDGPPGATGPTARYPALPLLLPLCAETVAVFLDDAAREQDRAVSDRWAAEFPELVRSRHRGEKGLDTFMRSRT</sequence>
<keyword evidence="4" id="KW-1185">Reference proteome</keyword>
<keyword evidence="2" id="KW-0732">Signal</keyword>
<dbReference type="STRING" id="161355.PS9374_02150"/>
<name>A0A171CCD9_9ACTN</name>
<feature type="transmembrane region" description="Helical" evidence="1">
    <location>
        <begin position="39"/>
        <end position="61"/>
    </location>
</feature>
<evidence type="ECO:0000313" key="4">
    <source>
        <dbReference type="Proteomes" id="UP000077701"/>
    </source>
</evidence>
<gene>
    <name evidence="3" type="ORF">PS9374_02150</name>
</gene>
<dbReference type="EMBL" id="BDCX01000004">
    <property type="protein sequence ID" value="GAT66500.1"/>
    <property type="molecule type" value="Genomic_DNA"/>
</dbReference>
<dbReference type="Proteomes" id="UP000077701">
    <property type="component" value="Unassembled WGS sequence"/>
</dbReference>
<dbReference type="AlphaFoldDB" id="A0A171CCD9"/>
<keyword evidence="1" id="KW-0472">Membrane</keyword>
<feature type="signal peptide" evidence="2">
    <location>
        <begin position="1"/>
        <end position="25"/>
    </location>
</feature>
<protein>
    <submittedName>
        <fullName evidence="3">Methyltransferase</fullName>
    </submittedName>
</protein>
<keyword evidence="1" id="KW-1133">Transmembrane helix</keyword>
<proteinExistence type="predicted"/>
<reference evidence="4" key="2">
    <citation type="submission" date="2016-04" db="EMBL/GenBank/DDBJ databases">
        <title>Planomonospora sphaerica JCM9374 whole genome shotgun sequence.</title>
        <authorList>
            <person name="Suzuki T."/>
            <person name="Dohra H."/>
            <person name="Kodani S."/>
        </authorList>
    </citation>
    <scope>NUCLEOTIDE SEQUENCE [LARGE SCALE GENOMIC DNA]</scope>
    <source>
        <strain evidence="4">JCM 9374</strain>
    </source>
</reference>
<feature type="chain" id="PRO_5039167093" evidence="2">
    <location>
        <begin position="26"/>
        <end position="336"/>
    </location>
</feature>
<comment type="caution">
    <text evidence="3">The sequence shown here is derived from an EMBL/GenBank/DDBJ whole genome shotgun (WGS) entry which is preliminary data.</text>
</comment>